<comment type="caution">
    <text evidence="1">The sequence shown here is derived from an EMBL/GenBank/DDBJ whole genome shotgun (WGS) entry which is preliminary data.</text>
</comment>
<dbReference type="EMBL" id="AHJG01000042">
    <property type="protein sequence ID" value="EPA06521.1"/>
    <property type="molecule type" value="Genomic_DNA"/>
</dbReference>
<reference evidence="1 2" key="1">
    <citation type="journal article" date="2012" name="J. Bacteriol.">
        <title>Genome Sequence of "Candidatus Nitrosoarchaeum limnia" BG20, a Low-Salinity Ammonia-Oxidizing Archaeon from the San Francisco Bay Estuary.</title>
        <authorList>
            <person name="Mosier A.C."/>
            <person name="Allen E.E."/>
            <person name="Kim M."/>
            <person name="Ferriera S."/>
            <person name="Francis C.A."/>
        </authorList>
    </citation>
    <scope>NUCLEOTIDE SEQUENCE [LARGE SCALE GENOMIC DNA]</scope>
    <source>
        <strain evidence="1 2">BG20</strain>
    </source>
</reference>
<protein>
    <submittedName>
        <fullName evidence="1">Uncharacterized protein</fullName>
    </submittedName>
</protein>
<proteinExistence type="predicted"/>
<dbReference type="OrthoDB" id="377145at2157"/>
<dbReference type="AlphaFoldDB" id="S2EAY2"/>
<keyword evidence="2" id="KW-1185">Reference proteome</keyword>
<evidence type="ECO:0000313" key="2">
    <source>
        <dbReference type="Proteomes" id="UP000014065"/>
    </source>
</evidence>
<organism evidence="1 2">
    <name type="scientific">Candidatus Nitrosarchaeum limnium BG20</name>
    <dbReference type="NCBI Taxonomy" id="859192"/>
    <lineage>
        <taxon>Archaea</taxon>
        <taxon>Nitrososphaerota</taxon>
        <taxon>Nitrososphaeria</taxon>
        <taxon>Nitrosopumilales</taxon>
        <taxon>Nitrosopumilaceae</taxon>
        <taxon>Nitrosarchaeum</taxon>
    </lineage>
</organism>
<evidence type="ECO:0000313" key="1">
    <source>
        <dbReference type="EMBL" id="EPA06521.1"/>
    </source>
</evidence>
<dbReference type="Proteomes" id="UP000014065">
    <property type="component" value="Unassembled WGS sequence"/>
</dbReference>
<gene>
    <name evidence="1" type="ORF">BG20_I1688</name>
</gene>
<name>S2EAY2_9ARCH</name>
<sequence length="106" mass="12010">MAKTKVKVTIAIDEEVLKKSEKNLSEKNIPRSRIIESFLSYVSDPHLYCFSCGEKFLVSKADVCSKCSFVKCVKCKNCSCKLTEQTSNAVFQMRKVYEDLIGGRVK</sequence>
<accession>S2EAY2</accession>
<dbReference type="RefSeq" id="WP_010190003.1">
    <property type="nucleotide sequence ID" value="NZ_AHJG01000042.1"/>
</dbReference>